<dbReference type="Pfam" id="PF02535">
    <property type="entry name" value="Zip"/>
    <property type="match status" value="2"/>
</dbReference>
<gene>
    <name evidence="7" type="ORF">AWRI3579_g1497</name>
</gene>
<proteinExistence type="predicted"/>
<accession>A0A1E5RGT8</accession>
<dbReference type="PANTHER" id="PTHR11040">
    <property type="entry name" value="ZINC/IRON TRANSPORTER"/>
    <property type="match status" value="1"/>
</dbReference>
<dbReference type="OrthoDB" id="262547at2759"/>
<feature type="transmembrane region" description="Helical" evidence="6">
    <location>
        <begin position="463"/>
        <end position="487"/>
    </location>
</feature>
<evidence type="ECO:0000256" key="1">
    <source>
        <dbReference type="ARBA" id="ARBA00004141"/>
    </source>
</evidence>
<evidence type="ECO:0000313" key="7">
    <source>
        <dbReference type="EMBL" id="OEJ86097.1"/>
    </source>
</evidence>
<evidence type="ECO:0000256" key="2">
    <source>
        <dbReference type="ARBA" id="ARBA00022692"/>
    </source>
</evidence>
<feature type="transmembrane region" description="Helical" evidence="6">
    <location>
        <begin position="57"/>
        <end position="75"/>
    </location>
</feature>
<feature type="region of interest" description="Disordered" evidence="5">
    <location>
        <begin position="547"/>
        <end position="602"/>
    </location>
</feature>
<feature type="compositionally biased region" description="Polar residues" evidence="5">
    <location>
        <begin position="590"/>
        <end position="602"/>
    </location>
</feature>
<dbReference type="FunCoup" id="A0A1E5RGT8">
    <property type="interactions" value="23"/>
</dbReference>
<keyword evidence="4 6" id="KW-0472">Membrane</keyword>
<feature type="transmembrane region" description="Helical" evidence="6">
    <location>
        <begin position="95"/>
        <end position="114"/>
    </location>
</feature>
<evidence type="ECO:0000313" key="8">
    <source>
        <dbReference type="Proteomes" id="UP000095728"/>
    </source>
</evidence>
<keyword evidence="3 6" id="KW-1133">Transmembrane helix</keyword>
<protein>
    <submittedName>
        <fullName evidence="7">Zinc-regulated transporter 3</fullName>
    </submittedName>
</protein>
<name>A0A1E5RGT8_9ASCO</name>
<dbReference type="AlphaFoldDB" id="A0A1E5RGT8"/>
<evidence type="ECO:0000256" key="5">
    <source>
        <dbReference type="SAM" id="MobiDB-lite"/>
    </source>
</evidence>
<feature type="compositionally biased region" description="Basic and acidic residues" evidence="5">
    <location>
        <begin position="547"/>
        <end position="560"/>
    </location>
</feature>
<sequence length="628" mass="68767">MTLIIPKWLMYTLISSFLCILGVLTVPLISVGVGNWSRGRKSAVQLQTHRDSINARLLNYGLSMSSGSMLLTSLYKMLPKIKSGSGSNAAGNKYVVTFGCLFGVVLSLFLNFVVHAYTSESLIHCAHSHNDDENEHGSETDSNHRDHAHVNRDVHTNKPTKREILGPDLENQVDQHHHLQNTPVLQKKKSSIRDVLSKKKSGVIGGCEPKSCDLNNELTTKLSPQEGQVSSLATTGGAVANTTSTSKDSFTSAPMCLENSIGYDLQNLDQYRNNFFASANQNVAKNTTESAPLLLHHVHHQDSHDEDSHIHTNESVNHAQHSYGSTHSHNTHNELPRTSSFNVLEPDLLVNGSTANIHEKHNDDHHHHMETPFSKLMSIGLQTCVALTLHKLPEGLILYFTNNGAENNPNHGKHFGNSAPSDKDDFDSSSKLGFSIFIALAIHNFIEGFAMCLPLYTALSSKIMAIGLISILAGGSQPLGAGLGYMIHKYYSHSEYFQENGEMLQELLLSITSGFLLVISLQMFQTAIGFSDAHSHAMSSAQAIDTDDMHEHSHGHESRLDSSFQNTNSPSSGSSFGSYESHNLSHEEPTFQNKNPSSANNDMHTSGTTCVKWCCFGAILILSSGLFT</sequence>
<feature type="compositionally biased region" description="Low complexity" evidence="5">
    <location>
        <begin position="562"/>
        <end position="581"/>
    </location>
</feature>
<organism evidence="7 8">
    <name type="scientific">Hanseniaspora osmophila</name>
    <dbReference type="NCBI Taxonomy" id="56408"/>
    <lineage>
        <taxon>Eukaryota</taxon>
        <taxon>Fungi</taxon>
        <taxon>Dikarya</taxon>
        <taxon>Ascomycota</taxon>
        <taxon>Saccharomycotina</taxon>
        <taxon>Saccharomycetes</taxon>
        <taxon>Saccharomycodales</taxon>
        <taxon>Saccharomycodaceae</taxon>
        <taxon>Hanseniaspora</taxon>
    </lineage>
</organism>
<dbReference type="GO" id="GO:0016020">
    <property type="term" value="C:membrane"/>
    <property type="evidence" value="ECO:0007669"/>
    <property type="project" value="UniProtKB-SubCell"/>
</dbReference>
<keyword evidence="8" id="KW-1185">Reference proteome</keyword>
<feature type="region of interest" description="Disordered" evidence="5">
    <location>
        <begin position="129"/>
        <end position="153"/>
    </location>
</feature>
<dbReference type="STRING" id="56408.A0A1E5RGT8"/>
<dbReference type="PANTHER" id="PTHR11040:SF210">
    <property type="entry name" value="ZINC-REGULATED TRANSPORTER 3"/>
    <property type="match status" value="1"/>
</dbReference>
<evidence type="ECO:0000256" key="4">
    <source>
        <dbReference type="ARBA" id="ARBA00023136"/>
    </source>
</evidence>
<dbReference type="EMBL" id="LPNM01000006">
    <property type="protein sequence ID" value="OEJ86097.1"/>
    <property type="molecule type" value="Genomic_DNA"/>
</dbReference>
<comment type="subcellular location">
    <subcellularLocation>
        <location evidence="1">Membrane</location>
        <topology evidence="1">Multi-pass membrane protein</topology>
    </subcellularLocation>
</comment>
<dbReference type="GO" id="GO:0005385">
    <property type="term" value="F:zinc ion transmembrane transporter activity"/>
    <property type="evidence" value="ECO:0007669"/>
    <property type="project" value="TreeGrafter"/>
</dbReference>
<evidence type="ECO:0000256" key="3">
    <source>
        <dbReference type="ARBA" id="ARBA00022989"/>
    </source>
</evidence>
<feature type="transmembrane region" description="Helical" evidence="6">
    <location>
        <begin position="507"/>
        <end position="530"/>
    </location>
</feature>
<feature type="transmembrane region" description="Helical" evidence="6">
    <location>
        <begin position="12"/>
        <end position="36"/>
    </location>
</feature>
<comment type="caution">
    <text evidence="7">The sequence shown here is derived from an EMBL/GenBank/DDBJ whole genome shotgun (WGS) entry which is preliminary data.</text>
</comment>
<reference evidence="8" key="1">
    <citation type="journal article" date="2016" name="Genome Announc.">
        <title>Genome sequences of three species of Hanseniaspora isolated from spontaneous wine fermentations.</title>
        <authorList>
            <person name="Sternes P.R."/>
            <person name="Lee D."/>
            <person name="Kutyna D.R."/>
            <person name="Borneman A.R."/>
        </authorList>
    </citation>
    <scope>NUCLEOTIDE SEQUENCE [LARGE SCALE GENOMIC DNA]</scope>
    <source>
        <strain evidence="8">AWRI3579</strain>
    </source>
</reference>
<feature type="transmembrane region" description="Helical" evidence="6">
    <location>
        <begin position="432"/>
        <end position="457"/>
    </location>
</feature>
<dbReference type="InParanoid" id="A0A1E5RGT8"/>
<evidence type="ECO:0000256" key="6">
    <source>
        <dbReference type="SAM" id="Phobius"/>
    </source>
</evidence>
<dbReference type="Proteomes" id="UP000095728">
    <property type="component" value="Unassembled WGS sequence"/>
</dbReference>
<dbReference type="InterPro" id="IPR003689">
    <property type="entry name" value="ZIP"/>
</dbReference>
<keyword evidence="2 6" id="KW-0812">Transmembrane</keyword>